<keyword evidence="1" id="KW-0472">Membrane</keyword>
<accession>A0A428WCF6</accession>
<evidence type="ECO:0000313" key="2">
    <source>
        <dbReference type="EMBL" id="RSM40780.1"/>
    </source>
</evidence>
<feature type="transmembrane region" description="Helical" evidence="1">
    <location>
        <begin position="12"/>
        <end position="32"/>
    </location>
</feature>
<keyword evidence="3" id="KW-1185">Reference proteome</keyword>
<evidence type="ECO:0000256" key="1">
    <source>
        <dbReference type="SAM" id="Phobius"/>
    </source>
</evidence>
<dbReference type="OrthoDB" id="4176015at2"/>
<feature type="transmembrane region" description="Helical" evidence="1">
    <location>
        <begin position="38"/>
        <end position="62"/>
    </location>
</feature>
<proteinExistence type="predicted"/>
<sequence length="81" mass="9382">MLRLFDAPVYQDWLFWFMLAWAALDFVSVLTLGPPSGLPRWLTALIGAAFFTLVCGLVPAWIRLRLRRRRHGHGWTATKQK</sequence>
<comment type="caution">
    <text evidence="2">The sequence shown here is derived from an EMBL/GenBank/DDBJ whole genome shotgun (WGS) entry which is preliminary data.</text>
</comment>
<keyword evidence="1" id="KW-1133">Transmembrane helix</keyword>
<dbReference type="EMBL" id="QHHU01000038">
    <property type="protein sequence ID" value="RSM40780.1"/>
    <property type="molecule type" value="Genomic_DNA"/>
</dbReference>
<name>A0A428WCF6_AMYBA</name>
<reference evidence="2 3" key="1">
    <citation type="submission" date="2018-05" db="EMBL/GenBank/DDBJ databases">
        <title>Evolution of GPA BGCs.</title>
        <authorList>
            <person name="Waglechner N."/>
            <person name="Wright G.D."/>
        </authorList>
    </citation>
    <scope>NUCLEOTIDE SEQUENCE [LARGE SCALE GENOMIC DNA]</scope>
    <source>
        <strain evidence="2 3">DSM 5908</strain>
    </source>
</reference>
<dbReference type="AlphaFoldDB" id="A0A428WCF6"/>
<dbReference type="Proteomes" id="UP000286716">
    <property type="component" value="Unassembled WGS sequence"/>
</dbReference>
<organism evidence="2 3">
    <name type="scientific">Amycolatopsis balhimycina DSM 5908</name>
    <dbReference type="NCBI Taxonomy" id="1081091"/>
    <lineage>
        <taxon>Bacteria</taxon>
        <taxon>Bacillati</taxon>
        <taxon>Actinomycetota</taxon>
        <taxon>Actinomycetes</taxon>
        <taxon>Pseudonocardiales</taxon>
        <taxon>Pseudonocardiaceae</taxon>
        <taxon>Amycolatopsis</taxon>
    </lineage>
</organism>
<evidence type="ECO:0000313" key="3">
    <source>
        <dbReference type="Proteomes" id="UP000286716"/>
    </source>
</evidence>
<keyword evidence="1" id="KW-0812">Transmembrane</keyword>
<protein>
    <submittedName>
        <fullName evidence="2">Uncharacterized protein</fullName>
    </submittedName>
</protein>
<gene>
    <name evidence="2" type="ORF">DMA12_26420</name>
</gene>